<evidence type="ECO:0000313" key="2">
    <source>
        <dbReference type="Proteomes" id="UP000275267"/>
    </source>
</evidence>
<keyword evidence="2" id="KW-1185">Reference proteome</keyword>
<accession>A0A3L6RDM7</accession>
<reference evidence="2" key="1">
    <citation type="journal article" date="2019" name="Nat. Commun.">
        <title>The genome of broomcorn millet.</title>
        <authorList>
            <person name="Zou C."/>
            <person name="Miki D."/>
            <person name="Li D."/>
            <person name="Tang Q."/>
            <person name="Xiao L."/>
            <person name="Rajput S."/>
            <person name="Deng P."/>
            <person name="Jia W."/>
            <person name="Huang R."/>
            <person name="Zhang M."/>
            <person name="Sun Y."/>
            <person name="Hu J."/>
            <person name="Fu X."/>
            <person name="Schnable P.S."/>
            <person name="Li F."/>
            <person name="Zhang H."/>
            <person name="Feng B."/>
            <person name="Zhu X."/>
            <person name="Liu R."/>
            <person name="Schnable J.C."/>
            <person name="Zhu J.-K."/>
            <person name="Zhang H."/>
        </authorList>
    </citation>
    <scope>NUCLEOTIDE SEQUENCE [LARGE SCALE GENOMIC DNA]</scope>
</reference>
<dbReference type="Proteomes" id="UP000275267">
    <property type="component" value="Unassembled WGS sequence"/>
</dbReference>
<dbReference type="PANTHER" id="PTHR48243:SF1">
    <property type="entry name" value="AMINOTRANSFERASE-LIKE PLANT MOBILE DOMAIN-CONTAINING PROTEIN"/>
    <property type="match status" value="1"/>
</dbReference>
<dbReference type="OrthoDB" id="712959at2759"/>
<gene>
    <name evidence="1" type="ORF">C2845_PM06G25350</name>
</gene>
<sequence>MEIDDDNTPYLDLQDNRERQAYAILKHRDFGHTKAFDPDLLKKIVANGKFAPRCNDIQNPTLRWMQKWLAITFFPRNDVRPVHNNELMILYTMVNKIKISPVKAMIKQWLTNFKMTGPIECTSLITRIASSMGILDGNVIPFIENPRVLIDESYLVYGHTLKKGPNDSLIFSSLGYGNEIPLPNAGHHLYNCQSLTVPLVPQEVARRYSVSGFLSRMTRSRARR</sequence>
<dbReference type="EMBL" id="PQIB02000009">
    <property type="protein sequence ID" value="RLN00929.1"/>
    <property type="molecule type" value="Genomic_DNA"/>
</dbReference>
<name>A0A3L6RDM7_PANMI</name>
<protein>
    <submittedName>
        <fullName evidence="1">Uncharacterized protein</fullName>
    </submittedName>
</protein>
<dbReference type="AlphaFoldDB" id="A0A3L6RDM7"/>
<evidence type="ECO:0000313" key="1">
    <source>
        <dbReference type="EMBL" id="RLN00929.1"/>
    </source>
</evidence>
<proteinExistence type="predicted"/>
<comment type="caution">
    <text evidence="1">The sequence shown here is derived from an EMBL/GenBank/DDBJ whole genome shotgun (WGS) entry which is preliminary data.</text>
</comment>
<dbReference type="PANTHER" id="PTHR48243">
    <property type="entry name" value="AMINOTRANSFERASE-LIKE PLANT MOBILE DOMAIN-CONTAINING PROTEIN"/>
    <property type="match status" value="1"/>
</dbReference>
<organism evidence="1 2">
    <name type="scientific">Panicum miliaceum</name>
    <name type="common">Proso millet</name>
    <name type="synonym">Broomcorn millet</name>
    <dbReference type="NCBI Taxonomy" id="4540"/>
    <lineage>
        <taxon>Eukaryota</taxon>
        <taxon>Viridiplantae</taxon>
        <taxon>Streptophyta</taxon>
        <taxon>Embryophyta</taxon>
        <taxon>Tracheophyta</taxon>
        <taxon>Spermatophyta</taxon>
        <taxon>Magnoliopsida</taxon>
        <taxon>Liliopsida</taxon>
        <taxon>Poales</taxon>
        <taxon>Poaceae</taxon>
        <taxon>PACMAD clade</taxon>
        <taxon>Panicoideae</taxon>
        <taxon>Panicodae</taxon>
        <taxon>Paniceae</taxon>
        <taxon>Panicinae</taxon>
        <taxon>Panicum</taxon>
        <taxon>Panicum sect. Panicum</taxon>
    </lineage>
</organism>